<comment type="similarity">
    <text evidence="1">Belongs to the type II cytokine receptor family.</text>
</comment>
<dbReference type="GO" id="GO:0004896">
    <property type="term" value="F:cytokine receptor activity"/>
    <property type="evidence" value="ECO:0007669"/>
    <property type="project" value="InterPro"/>
</dbReference>
<sequence length="274" mass="32258">MHFIFIILSLSFVVNADVFPSSVTLSSNDFDTIIKWDNNVISYDVELMQYSHDEWRTVCTNSLGYCNLTNSDIDNDDETWVRFKYENKTSNEHNIGRVCEIVQITSPIVNMTRDGSIILLDIHHPMTYDNQYYIYNNITLCGFEFIYEATFIINDTIIPYSIDNQYCDDVHCLFYFISQEPVCVYVMGMEQYYEFGPKKTDNSTRVCVDGLIPRKIDTYFIKDFDDIDRVNNRLYRVVSDKYESNISSKFMHLYNNILSSFKLILQELMVNTEQ</sequence>
<dbReference type="InterPro" id="IPR036116">
    <property type="entry name" value="FN3_sf"/>
</dbReference>
<dbReference type="KEGG" id="vg:932480"/>
<dbReference type="Gene3D" id="2.60.40.10">
    <property type="entry name" value="Immunoglobulins"/>
    <property type="match status" value="2"/>
</dbReference>
<feature type="domain" description="Interferon gamma receptor D2" evidence="2">
    <location>
        <begin position="109"/>
        <end position="211"/>
    </location>
</feature>
<proteinExistence type="inferred from homology"/>
<protein>
    <submittedName>
        <fullName evidence="3">SPV008 interferon gamma receptor-like protein</fullName>
    </submittedName>
</protein>
<dbReference type="EMBL" id="AF410153">
    <property type="protein sequence ID" value="AAL69747.1"/>
    <property type="molecule type" value="Genomic_DNA"/>
</dbReference>
<dbReference type="Pfam" id="PF07140">
    <property type="entry name" value="IFNGR1_D2"/>
    <property type="match status" value="1"/>
</dbReference>
<accession>Q77GA2</accession>
<dbReference type="GeneID" id="932480"/>
<dbReference type="SUPFAM" id="SSF49265">
    <property type="entry name" value="Fibronectin type III"/>
    <property type="match status" value="2"/>
</dbReference>
<dbReference type="Pfam" id="PF20634">
    <property type="entry name" value="IFNGR1_transm"/>
    <property type="match status" value="1"/>
</dbReference>
<dbReference type="SMR" id="Q77GA2"/>
<dbReference type="Proteomes" id="UP000000871">
    <property type="component" value="Segment"/>
</dbReference>
<organismHost>
    <name type="scientific">Sus scrofa</name>
    <name type="common">Pig</name>
    <dbReference type="NCBI Taxonomy" id="9823"/>
</organismHost>
<dbReference type="GO" id="GO:0060333">
    <property type="term" value="P:type II interferon-mediated signaling pathway"/>
    <property type="evidence" value="ECO:0007669"/>
    <property type="project" value="InterPro"/>
</dbReference>
<gene>
    <name evidence="3" type="primary">SPV008</name>
</gene>
<evidence type="ECO:0000313" key="4">
    <source>
        <dbReference type="Proteomes" id="UP000000871"/>
    </source>
</evidence>
<evidence type="ECO:0000256" key="1">
    <source>
        <dbReference type="ARBA" id="ARBA00005399"/>
    </source>
</evidence>
<keyword evidence="4" id="KW-1185">Reference proteome</keyword>
<evidence type="ECO:0000259" key="2">
    <source>
        <dbReference type="Pfam" id="PF07140"/>
    </source>
</evidence>
<dbReference type="InterPro" id="IPR021126">
    <property type="entry name" value="IFN_gamma_rc_D2_pox/mammal"/>
</dbReference>
<dbReference type="RefSeq" id="NP_570168.1">
    <property type="nucleotide sequence ID" value="NC_003389.1"/>
</dbReference>
<name>Q77GA2_SWPV1</name>
<reference evidence="3 4" key="1">
    <citation type="journal article" date="2002" name="J. Virol.">
        <title>The genome of swinepox virus.</title>
        <authorList>
            <person name="Afonso C.L."/>
            <person name="Tulman E.R."/>
            <person name="Lu Z."/>
            <person name="Zsak L."/>
            <person name="Osorio F.A."/>
            <person name="Balinsky C."/>
            <person name="Kutish G.F."/>
            <person name="Rock D.L."/>
        </authorList>
    </citation>
    <scope>NUCLEOTIDE SEQUENCE [LARGE SCALE GENOMIC DNA]</scope>
    <source>
        <strain evidence="4">Swine/Nebraska/17077-99/1999</strain>
    </source>
</reference>
<evidence type="ECO:0000313" key="3">
    <source>
        <dbReference type="EMBL" id="AAL69747.1"/>
    </source>
</evidence>
<dbReference type="InterPro" id="IPR013783">
    <property type="entry name" value="Ig-like_fold"/>
</dbReference>
<keyword evidence="3" id="KW-0675">Receptor</keyword>
<organism evidence="3 4">
    <name type="scientific">Swinepox virus (strain Swine/Nebraska/17077-99/1999)</name>
    <name type="common">SWPV</name>
    <dbReference type="NCBI Taxonomy" id="300880"/>
    <lineage>
        <taxon>Viruses</taxon>
        <taxon>Varidnaviria</taxon>
        <taxon>Bamfordvirae</taxon>
        <taxon>Nucleocytoviricota</taxon>
        <taxon>Pokkesviricetes</taxon>
        <taxon>Chitovirales</taxon>
        <taxon>Poxviridae</taxon>
        <taxon>Chordopoxvirinae</taxon>
        <taxon>Suipoxvirus</taxon>
        <taxon>Suipoxvirus swinepox</taxon>
        <taxon>Swinepox virus</taxon>
    </lineage>
</organism>